<evidence type="ECO:0000313" key="1">
    <source>
        <dbReference type="EMBL" id="KAK88300.1"/>
    </source>
</evidence>
<evidence type="ECO:0000313" key="2">
    <source>
        <dbReference type="Proteomes" id="UP000026682"/>
    </source>
</evidence>
<dbReference type="RefSeq" id="WP_005013700.1">
    <property type="nucleotide sequence ID" value="NZ_JFZZ01000121.1"/>
</dbReference>
<dbReference type="EMBL" id="JFZZ01000121">
    <property type="protein sequence ID" value="KAK88300.1"/>
    <property type="molecule type" value="Genomic_DNA"/>
</dbReference>
<accession>A0A158M1J5</accession>
<dbReference type="Proteomes" id="UP000026682">
    <property type="component" value="Unassembled WGS sequence"/>
</dbReference>
<reference evidence="1 2" key="1">
    <citation type="submission" date="2014-03" db="EMBL/GenBank/DDBJ databases">
        <title>Genome sequence of Bordetella holmseii.</title>
        <authorList>
            <person name="Harvill E."/>
            <person name="Goodfield L.L."/>
            <person name="Ivanov Y."/>
            <person name="Meyer J.A."/>
            <person name="Newth C."/>
            <person name="Cassiday P."/>
            <person name="Tondella M.L."/>
            <person name="Liao P."/>
            <person name="Zimmerman J."/>
            <person name="Meert K."/>
            <person name="Wessel D."/>
            <person name="Berger J."/>
            <person name="Dean J.M."/>
            <person name="Holubkov R."/>
            <person name="Burr J."/>
            <person name="Liu T."/>
            <person name="Brinkac L.M."/>
            <person name="Sanka R."/>
            <person name="Kim M."/>
            <person name="Losada L."/>
        </authorList>
    </citation>
    <scope>NUCLEOTIDE SEQUENCE [LARGE SCALE GENOMIC DNA]</scope>
    <source>
        <strain evidence="1 2">CDC-H585-BH</strain>
    </source>
</reference>
<dbReference type="STRING" id="35814.BBB42_08800"/>
<dbReference type="PATRIC" id="fig|1331206.3.peg.2975"/>
<sequence>MKILPLTLPTTSAEIPNSRSFYLAARASEAGRLPYEAREAILVAVESLYDKEIVPALRLPSATLWRSLRR</sequence>
<dbReference type="AlphaFoldDB" id="A0A158M1J5"/>
<gene>
    <name evidence="1" type="ORF">L497_2067</name>
</gene>
<protein>
    <submittedName>
        <fullName evidence="1">Uncharacterized protein</fullName>
    </submittedName>
</protein>
<proteinExistence type="predicted"/>
<dbReference type="GeneID" id="93120077"/>
<organism evidence="1 2">
    <name type="scientific">Bordetella holmesii CDC-H585-BH</name>
    <dbReference type="NCBI Taxonomy" id="1331206"/>
    <lineage>
        <taxon>Bacteria</taxon>
        <taxon>Pseudomonadati</taxon>
        <taxon>Pseudomonadota</taxon>
        <taxon>Betaproteobacteria</taxon>
        <taxon>Burkholderiales</taxon>
        <taxon>Alcaligenaceae</taxon>
        <taxon>Bordetella</taxon>
    </lineage>
</organism>
<comment type="caution">
    <text evidence="1">The sequence shown here is derived from an EMBL/GenBank/DDBJ whole genome shotgun (WGS) entry which is preliminary data.</text>
</comment>
<name>A0A158M1J5_9BORD</name>